<dbReference type="EMBL" id="JAHGAW010000003">
    <property type="protein sequence ID" value="MBT2186330.1"/>
    <property type="molecule type" value="Genomic_DNA"/>
</dbReference>
<keyword evidence="4" id="KW-1185">Reference proteome</keyword>
<evidence type="ECO:0000259" key="2">
    <source>
        <dbReference type="Pfam" id="PF04909"/>
    </source>
</evidence>
<dbReference type="PANTHER" id="PTHR43569">
    <property type="entry name" value="AMIDOHYDROLASE"/>
    <property type="match status" value="1"/>
</dbReference>
<reference evidence="3" key="1">
    <citation type="submission" date="2021-05" db="EMBL/GenBank/DDBJ databases">
        <title>Genome of Sphingobium sp. strain.</title>
        <authorList>
            <person name="Fan R."/>
        </authorList>
    </citation>
    <scope>NUCLEOTIDE SEQUENCE</scope>
    <source>
        <strain evidence="3">H33</strain>
    </source>
</reference>
<dbReference type="PANTHER" id="PTHR43569:SF2">
    <property type="entry name" value="AMIDOHYDROLASE-RELATED DOMAIN-CONTAINING PROTEIN"/>
    <property type="match status" value="1"/>
</dbReference>
<dbReference type="InterPro" id="IPR032466">
    <property type="entry name" value="Metal_Hydrolase"/>
</dbReference>
<evidence type="ECO:0000256" key="1">
    <source>
        <dbReference type="ARBA" id="ARBA00038310"/>
    </source>
</evidence>
<comment type="caution">
    <text evidence="3">The sequence shown here is derived from an EMBL/GenBank/DDBJ whole genome shotgun (WGS) entry which is preliminary data.</text>
</comment>
<accession>A0A9X1IQ73</accession>
<comment type="similarity">
    <text evidence="1">Belongs to the metallo-dependent hydrolases superfamily.</text>
</comment>
<dbReference type="InterPro" id="IPR052350">
    <property type="entry name" value="Metallo-dep_Lactonases"/>
</dbReference>
<protein>
    <submittedName>
        <fullName evidence="3">Amidohydrolase family protein</fullName>
    </submittedName>
</protein>
<dbReference type="Gene3D" id="3.20.20.140">
    <property type="entry name" value="Metal-dependent hydrolases"/>
    <property type="match status" value="1"/>
</dbReference>
<dbReference type="SUPFAM" id="SSF51556">
    <property type="entry name" value="Metallo-dependent hydrolases"/>
    <property type="match status" value="1"/>
</dbReference>
<gene>
    <name evidence="3" type="ORF">KK488_05155</name>
</gene>
<dbReference type="AlphaFoldDB" id="A0A9X1IQ73"/>
<feature type="domain" description="Amidohydrolase-related" evidence="2">
    <location>
        <begin position="11"/>
        <end position="311"/>
    </location>
</feature>
<name>A0A9X1IQ73_9SPHN</name>
<dbReference type="Pfam" id="PF04909">
    <property type="entry name" value="Amidohydro_2"/>
    <property type="match status" value="1"/>
</dbReference>
<evidence type="ECO:0000313" key="3">
    <source>
        <dbReference type="EMBL" id="MBT2186330.1"/>
    </source>
</evidence>
<dbReference type="RefSeq" id="WP_214622082.1">
    <property type="nucleotide sequence ID" value="NZ_JAHGAW010000003.1"/>
</dbReference>
<evidence type="ECO:0000313" key="4">
    <source>
        <dbReference type="Proteomes" id="UP001138757"/>
    </source>
</evidence>
<proteinExistence type="inferred from homology"/>
<dbReference type="InterPro" id="IPR006680">
    <property type="entry name" value="Amidohydro-rel"/>
</dbReference>
<sequence>MSDAARYPIYDSHAHLVSDDPARYPRKGFIIPRKPGPSRAQLPPFGAGTVGIAGGMHGPSPTNEKPTAEQMHAWMAEEGVVAIAAVQKGMIYGTDNSYIMDAADLFPDEMRAVIIIDPLEEKTLPMIRDGAARGIIGIRFFPVNVEDKAGWLNSPEALEVWQLADELELVVDIEGPKEDWREMMQVIEQLADRFPRLRIVLDHVYLPVLPFDNEAGFSIDECFPGLAARDNITYKFTCLNMDVIREQGVSPAEVLRRLVDHYGADKIMWGSDIGTSSGTYKDMVARAIDATALLTDEERRKVLHDTGRRVFTGWAG</sequence>
<organism evidence="3 4">
    <name type="scientific">Sphingobium nicotianae</name>
    <dbReference type="NCBI Taxonomy" id="2782607"/>
    <lineage>
        <taxon>Bacteria</taxon>
        <taxon>Pseudomonadati</taxon>
        <taxon>Pseudomonadota</taxon>
        <taxon>Alphaproteobacteria</taxon>
        <taxon>Sphingomonadales</taxon>
        <taxon>Sphingomonadaceae</taxon>
        <taxon>Sphingobium</taxon>
    </lineage>
</organism>
<dbReference type="GO" id="GO:0016787">
    <property type="term" value="F:hydrolase activity"/>
    <property type="evidence" value="ECO:0007669"/>
    <property type="project" value="InterPro"/>
</dbReference>
<dbReference type="Proteomes" id="UP001138757">
    <property type="component" value="Unassembled WGS sequence"/>
</dbReference>